<evidence type="ECO:0000259" key="5">
    <source>
        <dbReference type="SMART" id="SM00292"/>
    </source>
</evidence>
<dbReference type="GO" id="GO:0006974">
    <property type="term" value="P:DNA damage response"/>
    <property type="evidence" value="ECO:0007669"/>
    <property type="project" value="UniProtKB-KW"/>
</dbReference>
<reference evidence="7" key="1">
    <citation type="journal article" date="2006" name="Proc. Natl. Acad. Sci. U.S.A.">
        <title>Genome analysis of the smallest free-living eukaryote Ostreococcus tauri unveils many unique features.</title>
        <authorList>
            <person name="Derelle E."/>
            <person name="Ferraz C."/>
            <person name="Rombauts S."/>
            <person name="Rouze P."/>
            <person name="Worden A.Z."/>
            <person name="Robbens S."/>
            <person name="Partensky F."/>
            <person name="Degroeve S."/>
            <person name="Echeynie S."/>
            <person name="Cooke R."/>
            <person name="Saeys Y."/>
            <person name="Wuyts J."/>
            <person name="Jabbari K."/>
            <person name="Bowler C."/>
            <person name="Panaud O."/>
            <person name="Piegu B."/>
            <person name="Ball S.G."/>
            <person name="Ral J.-P."/>
            <person name="Bouget F.-Y."/>
            <person name="Piganeau G."/>
            <person name="De Baets B."/>
            <person name="Picard A."/>
            <person name="Delseny M."/>
            <person name="Demaille J."/>
            <person name="Van de Peer Y."/>
            <person name="Moreau H."/>
        </authorList>
    </citation>
    <scope>NUCLEOTIDE SEQUENCE [LARGE SCALE GENOMIC DNA]</scope>
    <source>
        <strain evidence="7">OTTH 0595 / CCAP 157/2 / RCC745</strain>
    </source>
</reference>
<dbReference type="InterPro" id="IPR001357">
    <property type="entry name" value="BRCT_dom"/>
</dbReference>
<feature type="compositionally biased region" description="Basic and acidic residues" evidence="4">
    <location>
        <begin position="141"/>
        <end position="159"/>
    </location>
</feature>
<dbReference type="AlphaFoldDB" id="A0A090LZ31"/>
<evidence type="ECO:0000256" key="4">
    <source>
        <dbReference type="SAM" id="MobiDB-lite"/>
    </source>
</evidence>
<evidence type="ECO:0000256" key="2">
    <source>
        <dbReference type="ARBA" id="ARBA00022763"/>
    </source>
</evidence>
<sequence length="433" mass="47334">MSRSTFSASPGARAGDASRSSRSLNGPDDDDDETRARAASPAIADARSRSSASASTSDGDGHRVATVKALSESESESDLDMAVDDDAPRRLGAAWSAYDANAVLAMDGEMALKAAEEREKADARVVRPKRRAAAKGVVARRATEKPTERARKTVVKEEADANEDDANEDESEDEGVEPLRQSFRISAPTQCRSPFACDSQRPTTRPAETKLEKEEKKKKKVNNTSAGFSSCDDGVPDAQVRVKLSTGYSEREMKHMSRKISKLGGIVVDSVRDCNVFVTEAPLKRTRNVMIASLNHCPIVKSSWIDASAKEGKGTFLTTRPWLVRDKKFEREHGYKTMCKLKETKVSPFRGKKVFIDNTEYGFVSSPQSVCEVMEELLEVGGAERVDESDRADFTVRLSASAPGAYEKNDSENPIFTPFDVLAASLSGELRRC</sequence>
<keyword evidence="2" id="KW-0227">DNA damage</keyword>
<feature type="domain" description="BRCT" evidence="5">
    <location>
        <begin position="234"/>
        <end position="312"/>
    </location>
</feature>
<protein>
    <submittedName>
        <fullName evidence="6">BRCT domain</fullName>
    </submittedName>
</protein>
<dbReference type="RefSeq" id="XP_003078336.2">
    <property type="nucleotide sequence ID" value="XM_003078288.2"/>
</dbReference>
<dbReference type="EMBL" id="CAID01000003">
    <property type="protein sequence ID" value="CEF97260.1"/>
    <property type="molecule type" value="Genomic_DNA"/>
</dbReference>
<evidence type="ECO:0000256" key="3">
    <source>
        <dbReference type="ARBA" id="ARBA00023242"/>
    </source>
</evidence>
<evidence type="ECO:0000313" key="7">
    <source>
        <dbReference type="Proteomes" id="UP000009170"/>
    </source>
</evidence>
<dbReference type="InParanoid" id="A0A090LZ31"/>
<feature type="compositionally biased region" description="Acidic residues" evidence="4">
    <location>
        <begin position="160"/>
        <end position="176"/>
    </location>
</feature>
<dbReference type="KEGG" id="ota:OT_ostta03g04370"/>
<keyword evidence="3" id="KW-0539">Nucleus</keyword>
<dbReference type="SMART" id="SM00292">
    <property type="entry name" value="BRCT"/>
    <property type="match status" value="1"/>
</dbReference>
<name>A0A090LZ31_OSTTA</name>
<feature type="compositionally biased region" description="Acidic residues" evidence="4">
    <location>
        <begin position="73"/>
        <end position="84"/>
    </location>
</feature>
<dbReference type="GeneID" id="9832984"/>
<comment type="caution">
    <text evidence="6">The sequence shown here is derived from an EMBL/GenBank/DDBJ whole genome shotgun (WGS) entry which is preliminary data.</text>
</comment>
<dbReference type="PANTHER" id="PTHR23196">
    <property type="entry name" value="PAX TRANSCRIPTION ACTIVATION DOMAIN INTERACTING PROTEIN"/>
    <property type="match status" value="1"/>
</dbReference>
<dbReference type="SUPFAM" id="SSF52113">
    <property type="entry name" value="BRCT domain"/>
    <property type="match status" value="1"/>
</dbReference>
<reference evidence="6 7" key="2">
    <citation type="journal article" date="2014" name="BMC Genomics">
        <title>An improved genome of the model marine alga Ostreococcus tauri unfolds by assessing Illumina de novo assemblies.</title>
        <authorList>
            <person name="Blanc-Mathieu R."/>
            <person name="Verhelst B."/>
            <person name="Derelle E."/>
            <person name="Rombauts S."/>
            <person name="Bouget F.Y."/>
            <person name="Carre I."/>
            <person name="Chateau A."/>
            <person name="Eyre-Walker A."/>
            <person name="Grimsley N."/>
            <person name="Moreau H."/>
            <person name="Piegu B."/>
            <person name="Rivals E."/>
            <person name="Schackwitz W."/>
            <person name="Van de Peer Y."/>
            <person name="Piganeau G."/>
        </authorList>
    </citation>
    <scope>NUCLEOTIDE SEQUENCE [LARGE SCALE GENOMIC DNA]</scope>
    <source>
        <strain evidence="7">OTTH 0595 / CCAP 157/2 / RCC745</strain>
    </source>
</reference>
<accession>A0A090LZ31</accession>
<organism evidence="6 7">
    <name type="scientific">Ostreococcus tauri</name>
    <name type="common">Marine green alga</name>
    <dbReference type="NCBI Taxonomy" id="70448"/>
    <lineage>
        <taxon>Eukaryota</taxon>
        <taxon>Viridiplantae</taxon>
        <taxon>Chlorophyta</taxon>
        <taxon>Mamiellophyceae</taxon>
        <taxon>Mamiellales</taxon>
        <taxon>Bathycoccaceae</taxon>
        <taxon>Ostreococcus</taxon>
    </lineage>
</organism>
<feature type="compositionally biased region" description="Low complexity" evidence="4">
    <location>
        <begin position="7"/>
        <end position="23"/>
    </location>
</feature>
<dbReference type="STRING" id="70448.A0A090LZ31"/>
<dbReference type="GO" id="GO:0005634">
    <property type="term" value="C:nucleus"/>
    <property type="evidence" value="ECO:0007669"/>
    <property type="project" value="UniProtKB-SubCell"/>
</dbReference>
<gene>
    <name evidence="6" type="ORF">OT_ostta03g04370</name>
</gene>
<comment type="subcellular location">
    <subcellularLocation>
        <location evidence="1">Nucleus</location>
    </subcellularLocation>
</comment>
<dbReference type="InterPro" id="IPR036420">
    <property type="entry name" value="BRCT_dom_sf"/>
</dbReference>
<keyword evidence="7" id="KW-1185">Reference proteome</keyword>
<dbReference type="InterPro" id="IPR051579">
    <property type="entry name" value="DDR_Transcriptional_Reg"/>
</dbReference>
<feature type="region of interest" description="Disordered" evidence="4">
    <location>
        <begin position="118"/>
        <end position="177"/>
    </location>
</feature>
<feature type="compositionally biased region" description="Low complexity" evidence="4">
    <location>
        <begin position="37"/>
        <end position="57"/>
    </location>
</feature>
<feature type="region of interest" description="Disordered" evidence="4">
    <location>
        <begin position="192"/>
        <end position="232"/>
    </location>
</feature>
<evidence type="ECO:0000256" key="1">
    <source>
        <dbReference type="ARBA" id="ARBA00004123"/>
    </source>
</evidence>
<dbReference type="CDD" id="cd17744">
    <property type="entry name" value="BRCT_MDC1_rpt1"/>
    <property type="match status" value="1"/>
</dbReference>
<dbReference type="OrthoDB" id="342264at2759"/>
<dbReference type="PANTHER" id="PTHR23196:SF1">
    <property type="entry name" value="PAX-INTERACTING PROTEIN 1"/>
    <property type="match status" value="1"/>
</dbReference>
<dbReference type="Proteomes" id="UP000009170">
    <property type="component" value="Unassembled WGS sequence"/>
</dbReference>
<dbReference type="Gene3D" id="3.40.50.10190">
    <property type="entry name" value="BRCT domain"/>
    <property type="match status" value="1"/>
</dbReference>
<feature type="region of interest" description="Disordered" evidence="4">
    <location>
        <begin position="1"/>
        <end position="84"/>
    </location>
</feature>
<evidence type="ECO:0000313" key="6">
    <source>
        <dbReference type="EMBL" id="CEF97260.1"/>
    </source>
</evidence>
<proteinExistence type="predicted"/>